<evidence type="ECO:0000256" key="1">
    <source>
        <dbReference type="SAM" id="MobiDB-lite"/>
    </source>
</evidence>
<dbReference type="RefSeq" id="WP_186858403.1">
    <property type="nucleotide sequence ID" value="NZ_JACOON010000006.1"/>
</dbReference>
<evidence type="ECO:0000313" key="2">
    <source>
        <dbReference type="EMBL" id="MBC5648947.1"/>
    </source>
</evidence>
<reference evidence="2 3" key="1">
    <citation type="submission" date="2020-08" db="EMBL/GenBank/DDBJ databases">
        <title>Genome public.</title>
        <authorList>
            <person name="Liu C."/>
            <person name="Sun Q."/>
        </authorList>
    </citation>
    <scope>NUCLEOTIDE SEQUENCE [LARGE SCALE GENOMIC DNA]</scope>
    <source>
        <strain evidence="2 3">NSJ-35</strain>
    </source>
</reference>
<dbReference type="EMBL" id="JACOON010000006">
    <property type="protein sequence ID" value="MBC5648947.1"/>
    <property type="molecule type" value="Genomic_DNA"/>
</dbReference>
<dbReference type="Proteomes" id="UP000606889">
    <property type="component" value="Unassembled WGS sequence"/>
</dbReference>
<accession>A0ABR7EGQ8</accession>
<evidence type="ECO:0000313" key="3">
    <source>
        <dbReference type="Proteomes" id="UP000606889"/>
    </source>
</evidence>
<sequence length="113" mass="13125">MGISRKMDLKFEEPQKDMDSPRGESGILREEMNLKFELIESKIGEKTARRIVTPGRKIEAVKHTLIQEPPCRYRRAEKSKIAEMKICRGLSRGFNPGQLFLCGKTYRWIINTL</sequence>
<proteinExistence type="predicted"/>
<organism evidence="2 3">
    <name type="scientific">Christensenella tenuis</name>
    <dbReference type="NCBI Taxonomy" id="2763033"/>
    <lineage>
        <taxon>Bacteria</taxon>
        <taxon>Bacillati</taxon>
        <taxon>Bacillota</taxon>
        <taxon>Clostridia</taxon>
        <taxon>Christensenellales</taxon>
        <taxon>Christensenellaceae</taxon>
        <taxon>Christensenella</taxon>
    </lineage>
</organism>
<protein>
    <submittedName>
        <fullName evidence="2">Uncharacterized protein</fullName>
    </submittedName>
</protein>
<comment type="caution">
    <text evidence="2">The sequence shown here is derived from an EMBL/GenBank/DDBJ whole genome shotgun (WGS) entry which is preliminary data.</text>
</comment>
<gene>
    <name evidence="2" type="ORF">H8S18_11415</name>
</gene>
<name>A0ABR7EGQ8_9FIRM</name>
<feature type="region of interest" description="Disordered" evidence="1">
    <location>
        <begin position="1"/>
        <end position="24"/>
    </location>
</feature>
<keyword evidence="3" id="KW-1185">Reference proteome</keyword>